<evidence type="ECO:0000259" key="1">
    <source>
        <dbReference type="Pfam" id="PF25162"/>
    </source>
</evidence>
<dbReference type="AlphaFoldDB" id="A0ABD5VBW7"/>
<dbReference type="Pfam" id="PF25162">
    <property type="entry name" value="DUF7827"/>
    <property type="match status" value="1"/>
</dbReference>
<gene>
    <name evidence="2" type="ORF">ACFQGB_08555</name>
</gene>
<sequence length="550" mass="57665">MRWAWVVLAATILAATALAGATGGVAAASDATATLDSTVTLHPTDALDSTDALDRPRDEAHGVAVETNATYAPDEPVTVTVTGQERSLYALYVYDANGTRQATKRVSLESDEETVSFGALPPGSYRVVVVAVNVGEQVSTTFGVGGAYEPGVVPEVTVDQPADVISVPISLPNGTTRATVTIAGDRGRYRVTATVVDRDGDGEVVLDWNTFYAGRGKVALRTPGEDAVVDATRERDLDGFLREGEYHLTVLANGTVLDRGAVVVDLEPLYTGRMDVFEAPAAESPEASFDQRVSTGQVETDEWLFIVVHTQGVFGAVNATRDLRSVGPDQVVLSITPENGDGGVRLTAADYVDVEEGRIVVGFAPGSDALAIDTQYDVDFRIMRAHPYRAGDEGMNVNVRVVAAGTEPDRPVVELESVDAPESVPADGPANFTVTLVNRGERTGSVPVSVTIGGHVTEREVVVPGNGRTVVDLSFDTSRVLEGSRQYVVSVNGSRETGTLVVGDADADGGPTLGDRSDEDGSLPGFGPVAAGVALAVVVLAAQRRNRSSN</sequence>
<feature type="domain" description="DUF7827" evidence="1">
    <location>
        <begin position="156"/>
        <end position="250"/>
    </location>
</feature>
<dbReference type="Proteomes" id="UP001596395">
    <property type="component" value="Unassembled WGS sequence"/>
</dbReference>
<dbReference type="EMBL" id="JBHSXN010000002">
    <property type="protein sequence ID" value="MFC6952912.1"/>
    <property type="molecule type" value="Genomic_DNA"/>
</dbReference>
<comment type="caution">
    <text evidence="2">The sequence shown here is derived from an EMBL/GenBank/DDBJ whole genome shotgun (WGS) entry which is preliminary data.</text>
</comment>
<proteinExistence type="predicted"/>
<dbReference type="Gene3D" id="2.60.120.380">
    <property type="match status" value="1"/>
</dbReference>
<organism evidence="2 3">
    <name type="scientific">Halorubellus litoreus</name>
    <dbReference type="NCBI Taxonomy" id="755308"/>
    <lineage>
        <taxon>Archaea</taxon>
        <taxon>Methanobacteriati</taxon>
        <taxon>Methanobacteriota</taxon>
        <taxon>Stenosarchaea group</taxon>
        <taxon>Halobacteria</taxon>
        <taxon>Halobacteriales</taxon>
        <taxon>Halorubellaceae</taxon>
        <taxon>Halorubellus</taxon>
    </lineage>
</organism>
<name>A0ABD5VBW7_9EURY</name>
<evidence type="ECO:0000313" key="2">
    <source>
        <dbReference type="EMBL" id="MFC6952912.1"/>
    </source>
</evidence>
<evidence type="ECO:0000313" key="3">
    <source>
        <dbReference type="Proteomes" id="UP001596395"/>
    </source>
</evidence>
<protein>
    <recommendedName>
        <fullName evidence="1">DUF7827 domain-containing protein</fullName>
    </recommendedName>
</protein>
<accession>A0ABD5VBW7</accession>
<dbReference type="RefSeq" id="WP_336349894.1">
    <property type="nucleotide sequence ID" value="NZ_JAZAQL010000002.1"/>
</dbReference>
<reference evidence="2 3" key="1">
    <citation type="journal article" date="2019" name="Int. J. Syst. Evol. Microbiol.">
        <title>The Global Catalogue of Microorganisms (GCM) 10K type strain sequencing project: providing services to taxonomists for standard genome sequencing and annotation.</title>
        <authorList>
            <consortium name="The Broad Institute Genomics Platform"/>
            <consortium name="The Broad Institute Genome Sequencing Center for Infectious Disease"/>
            <person name="Wu L."/>
            <person name="Ma J."/>
        </authorList>
    </citation>
    <scope>NUCLEOTIDE SEQUENCE [LARGE SCALE GENOMIC DNA]</scope>
    <source>
        <strain evidence="2 3">GX26</strain>
    </source>
</reference>
<keyword evidence="3" id="KW-1185">Reference proteome</keyword>
<dbReference type="InterPro" id="IPR057149">
    <property type="entry name" value="DUF7827"/>
</dbReference>